<evidence type="ECO:0000313" key="2">
    <source>
        <dbReference type="Proteomes" id="UP000520011"/>
    </source>
</evidence>
<dbReference type="RefSeq" id="WP_183252442.1">
    <property type="nucleotide sequence ID" value="NZ_JACHEP010000003.1"/>
</dbReference>
<evidence type="ECO:0000313" key="1">
    <source>
        <dbReference type="EMBL" id="MBB5324055.1"/>
    </source>
</evidence>
<organism evidence="1 2">
    <name type="scientific">Anoxybacteroides tepidamans</name>
    <dbReference type="NCBI Taxonomy" id="265948"/>
    <lineage>
        <taxon>Bacteria</taxon>
        <taxon>Bacillati</taxon>
        <taxon>Bacillota</taxon>
        <taxon>Bacilli</taxon>
        <taxon>Bacillales</taxon>
        <taxon>Anoxybacillaceae</taxon>
        <taxon>Anoxybacteroides</taxon>
    </lineage>
</organism>
<name>A0A7W8IP28_9BACL</name>
<dbReference type="Proteomes" id="UP000520011">
    <property type="component" value="Unassembled WGS sequence"/>
</dbReference>
<dbReference type="AlphaFoldDB" id="A0A7W8IP28"/>
<dbReference type="Pfam" id="PF17261">
    <property type="entry name" value="DUF5327"/>
    <property type="match status" value="1"/>
</dbReference>
<dbReference type="EMBL" id="JACHEP010000003">
    <property type="protein sequence ID" value="MBB5324055.1"/>
    <property type="molecule type" value="Genomic_DNA"/>
</dbReference>
<comment type="caution">
    <text evidence="1">The sequence shown here is derived from an EMBL/GenBank/DDBJ whole genome shotgun (WGS) entry which is preliminary data.</text>
</comment>
<evidence type="ECO:0008006" key="3">
    <source>
        <dbReference type="Google" id="ProtNLM"/>
    </source>
</evidence>
<accession>A0A7W8IP28</accession>
<sequence>MDVSVTTILAKMAALVQKAQTSDVRQMREHIAAVRVLCDLILEEEEKPAVLSSAMPEIPPLAIAKERIDIGDDANGSSLLDF</sequence>
<reference evidence="1 2" key="1">
    <citation type="submission" date="2020-08" db="EMBL/GenBank/DDBJ databases">
        <title>Genomic Encyclopedia of Type Strains, Phase IV (KMG-IV): sequencing the most valuable type-strain genomes for metagenomic binning, comparative biology and taxonomic classification.</title>
        <authorList>
            <person name="Goeker M."/>
        </authorList>
    </citation>
    <scope>NUCLEOTIDE SEQUENCE [LARGE SCALE GENOMIC DNA]</scope>
    <source>
        <strain evidence="1 2">DSM 16325</strain>
    </source>
</reference>
<keyword evidence="2" id="KW-1185">Reference proteome</keyword>
<proteinExistence type="predicted"/>
<dbReference type="InterPro" id="IPR035218">
    <property type="entry name" value="DUF5327"/>
</dbReference>
<protein>
    <recommendedName>
        <fullName evidence="3">YwdI</fullName>
    </recommendedName>
</protein>
<gene>
    <name evidence="1" type="ORF">HNQ34_001147</name>
</gene>